<dbReference type="Gene3D" id="2.40.50.140">
    <property type="entry name" value="Nucleic acid-binding proteins"/>
    <property type="match status" value="1"/>
</dbReference>
<evidence type="ECO:0000313" key="3">
    <source>
        <dbReference type="EMBL" id="MCD9560803.1"/>
    </source>
</evidence>
<dbReference type="Pfam" id="PF02721">
    <property type="entry name" value="DUF223"/>
    <property type="match status" value="1"/>
</dbReference>
<protein>
    <recommendedName>
        <fullName evidence="2">Replication protein A 70 kDa DNA-binding subunit B/D first OB fold domain-containing protein</fullName>
    </recommendedName>
</protein>
<dbReference type="PANTHER" id="PTHR47165:SF4">
    <property type="entry name" value="OS03G0429900 PROTEIN"/>
    <property type="match status" value="1"/>
</dbReference>
<evidence type="ECO:0000313" key="4">
    <source>
        <dbReference type="Proteomes" id="UP000823775"/>
    </source>
</evidence>
<dbReference type="InterPro" id="IPR003871">
    <property type="entry name" value="RFA1B/D_OB_1st"/>
</dbReference>
<accession>A0ABS8UPN7</accession>
<reference evidence="3 4" key="1">
    <citation type="journal article" date="2021" name="BMC Genomics">
        <title>Datura genome reveals duplications of psychoactive alkaloid biosynthetic genes and high mutation rate following tissue culture.</title>
        <authorList>
            <person name="Rajewski A."/>
            <person name="Carter-House D."/>
            <person name="Stajich J."/>
            <person name="Litt A."/>
        </authorList>
    </citation>
    <scope>NUCLEOTIDE SEQUENCE [LARGE SCALE GENOMIC DNA]</scope>
    <source>
        <strain evidence="3">AR-01</strain>
    </source>
</reference>
<feature type="domain" description="Replication protein A 70 kDa DNA-binding subunit B/D first OB fold" evidence="2">
    <location>
        <begin position="97"/>
        <end position="182"/>
    </location>
</feature>
<dbReference type="SUPFAM" id="SSF50249">
    <property type="entry name" value="Nucleic acid-binding proteins"/>
    <property type="match status" value="1"/>
</dbReference>
<keyword evidence="4" id="KW-1185">Reference proteome</keyword>
<evidence type="ECO:0000256" key="1">
    <source>
        <dbReference type="SAM" id="Coils"/>
    </source>
</evidence>
<proteinExistence type="predicted"/>
<keyword evidence="1" id="KW-0175">Coiled coil</keyword>
<evidence type="ECO:0000259" key="2">
    <source>
        <dbReference type="Pfam" id="PF02721"/>
    </source>
</evidence>
<organism evidence="3 4">
    <name type="scientific">Datura stramonium</name>
    <name type="common">Jimsonweed</name>
    <name type="synonym">Common thornapple</name>
    <dbReference type="NCBI Taxonomy" id="4076"/>
    <lineage>
        <taxon>Eukaryota</taxon>
        <taxon>Viridiplantae</taxon>
        <taxon>Streptophyta</taxon>
        <taxon>Embryophyta</taxon>
        <taxon>Tracheophyta</taxon>
        <taxon>Spermatophyta</taxon>
        <taxon>Magnoliopsida</taxon>
        <taxon>eudicotyledons</taxon>
        <taxon>Gunneridae</taxon>
        <taxon>Pentapetalae</taxon>
        <taxon>asterids</taxon>
        <taxon>lamiids</taxon>
        <taxon>Solanales</taxon>
        <taxon>Solanaceae</taxon>
        <taxon>Solanoideae</taxon>
        <taxon>Datureae</taxon>
        <taxon>Datura</taxon>
    </lineage>
</organism>
<sequence length="198" mass="23012">MKKEKENLKEAKDELQLSIQEVDDFRLSTTEEKNKDENLLFVSQDCVLLRVEKEKEMFVAYDGLHLISEVPVGPVENAYDGLHLISEVSLVSGRDYFMIKVRLCRIWDAINPNKNGELINVEIIFINEKGNLKHDIIRQHQVQRFKEKLIEGSLFTIKNFKVVETIGGYKPVENLLTLIFIASIVKRGNREEIRKLVR</sequence>
<comment type="caution">
    <text evidence="3">The sequence shown here is derived from an EMBL/GenBank/DDBJ whole genome shotgun (WGS) entry which is preliminary data.</text>
</comment>
<gene>
    <name evidence="3" type="ORF">HAX54_019604</name>
</gene>
<feature type="coiled-coil region" evidence="1">
    <location>
        <begin position="1"/>
        <end position="28"/>
    </location>
</feature>
<dbReference type="InterPro" id="IPR012340">
    <property type="entry name" value="NA-bd_OB-fold"/>
</dbReference>
<dbReference type="EMBL" id="JACEIK010002381">
    <property type="protein sequence ID" value="MCD9560803.1"/>
    <property type="molecule type" value="Genomic_DNA"/>
</dbReference>
<dbReference type="PANTHER" id="PTHR47165">
    <property type="entry name" value="OS03G0429900 PROTEIN"/>
    <property type="match status" value="1"/>
</dbReference>
<dbReference type="CDD" id="cd04480">
    <property type="entry name" value="RPA1_DBD_A_like"/>
    <property type="match status" value="1"/>
</dbReference>
<dbReference type="Proteomes" id="UP000823775">
    <property type="component" value="Unassembled WGS sequence"/>
</dbReference>
<name>A0ABS8UPN7_DATST</name>